<keyword evidence="1" id="KW-0472">Membrane</keyword>
<evidence type="ECO:0000313" key="3">
    <source>
        <dbReference type="Proteomes" id="UP000183629"/>
    </source>
</evidence>
<gene>
    <name evidence="2" type="ORF">SAMN05660328_1049</name>
</gene>
<dbReference type="Proteomes" id="UP000183629">
    <property type="component" value="Unassembled WGS sequence"/>
</dbReference>
<dbReference type="Pfam" id="PF06912">
    <property type="entry name" value="DUF1275"/>
    <property type="match status" value="1"/>
</dbReference>
<organism evidence="2 3">
    <name type="scientific">Streptococcus gallolyticus</name>
    <dbReference type="NCBI Taxonomy" id="315405"/>
    <lineage>
        <taxon>Bacteria</taxon>
        <taxon>Bacillati</taxon>
        <taxon>Bacillota</taxon>
        <taxon>Bacilli</taxon>
        <taxon>Lactobacillales</taxon>
        <taxon>Streptococcaceae</taxon>
        <taxon>Streptococcus</taxon>
    </lineage>
</organism>
<keyword evidence="1" id="KW-1133">Transmembrane helix</keyword>
<dbReference type="RefSeq" id="WP_074658366.1">
    <property type="nucleotide sequence ID" value="NZ_FOLZ01000003.1"/>
</dbReference>
<accession>A0A1I7I3B7</accession>
<dbReference type="PANTHER" id="PTHR37314:SF4">
    <property type="entry name" value="UPF0700 TRANSMEMBRANE PROTEIN YOAK"/>
    <property type="match status" value="1"/>
</dbReference>
<dbReference type="AlphaFoldDB" id="A0A1I7I3B7"/>
<dbReference type="PANTHER" id="PTHR37314">
    <property type="entry name" value="SLR0142 PROTEIN"/>
    <property type="match status" value="1"/>
</dbReference>
<feature type="transmembrane region" description="Helical" evidence="1">
    <location>
        <begin position="88"/>
        <end position="109"/>
    </location>
</feature>
<feature type="transmembrane region" description="Helical" evidence="1">
    <location>
        <begin position="198"/>
        <end position="219"/>
    </location>
</feature>
<evidence type="ECO:0000313" key="2">
    <source>
        <dbReference type="EMBL" id="SFU67439.1"/>
    </source>
</evidence>
<sequence length="227" mass="25544">METSEITAINQRTTIAMFLTFSGGFIDSYAYSNFDHTLPLTQSGNMVLLTSDFILKDWSGVSIKLSTLFGFVLGIMISRYLANRVHTIFLEFYLLFLFLASILCSYALIDMVSDPLALFPLSFGLALTVACFDKVDGQSYNDAFTTGNIKKMVLYWSDFALTKDDSKKNLALLFTKVVFSFVTGALISQYFQKMLSRHALLIVSLPILFLIIYYGFCILKITNSNLD</sequence>
<proteinExistence type="predicted"/>
<dbReference type="EMBL" id="FPBN01000004">
    <property type="protein sequence ID" value="SFU67439.1"/>
    <property type="molecule type" value="Genomic_DNA"/>
</dbReference>
<name>A0A1I7I3B7_9STRE</name>
<reference evidence="3" key="1">
    <citation type="submission" date="2016-10" db="EMBL/GenBank/DDBJ databases">
        <authorList>
            <person name="Varghese N."/>
            <person name="Submissions S."/>
        </authorList>
    </citation>
    <scope>NUCLEOTIDE SEQUENCE [LARGE SCALE GENOMIC DNA]</scope>
    <source>
        <strain evidence="3">LMG 15572</strain>
    </source>
</reference>
<evidence type="ECO:0000256" key="1">
    <source>
        <dbReference type="SAM" id="Phobius"/>
    </source>
</evidence>
<feature type="transmembrane region" description="Helical" evidence="1">
    <location>
        <begin position="61"/>
        <end position="81"/>
    </location>
</feature>
<keyword evidence="3" id="KW-1185">Reference proteome</keyword>
<dbReference type="InterPro" id="IPR010699">
    <property type="entry name" value="DUF1275"/>
</dbReference>
<keyword evidence="1" id="KW-0812">Transmembrane</keyword>
<protein>
    <submittedName>
        <fullName evidence="2">Uncharacterized membrane protein YoaK, UPF0700 family</fullName>
    </submittedName>
</protein>
<feature type="transmembrane region" description="Helical" evidence="1">
    <location>
        <begin position="170"/>
        <end position="192"/>
    </location>
</feature>